<dbReference type="EMBL" id="JADBEL010000010">
    <property type="protein sequence ID" value="MBE1555062.1"/>
    <property type="molecule type" value="Genomic_DNA"/>
</dbReference>
<evidence type="ECO:0000256" key="9">
    <source>
        <dbReference type="RuleBase" id="RU363036"/>
    </source>
</evidence>
<dbReference type="InterPro" id="IPR002306">
    <property type="entry name" value="Trp-tRNA-ligase"/>
</dbReference>
<dbReference type="GO" id="GO:0005524">
    <property type="term" value="F:ATP binding"/>
    <property type="evidence" value="ECO:0007669"/>
    <property type="project" value="UniProtKB-UniRule"/>
</dbReference>
<dbReference type="RefSeq" id="WP_192598802.1">
    <property type="nucleotide sequence ID" value="NZ_JADBEL010000010.1"/>
</dbReference>
<comment type="caution">
    <text evidence="10">The sequence shown here is derived from an EMBL/GenBank/DDBJ whole genome shotgun (WGS) entry which is preliminary data.</text>
</comment>
<feature type="binding site" evidence="8">
    <location>
        <begin position="9"/>
        <end position="11"/>
    </location>
    <ligand>
        <name>ATP</name>
        <dbReference type="ChEBI" id="CHEBI:30616"/>
    </ligand>
</feature>
<comment type="subcellular location">
    <subcellularLocation>
        <location evidence="8">Cytoplasm</location>
    </subcellularLocation>
</comment>
<dbReference type="PRINTS" id="PR01039">
    <property type="entry name" value="TRNASYNTHTRP"/>
</dbReference>
<dbReference type="Proteomes" id="UP000658225">
    <property type="component" value="Unassembled WGS sequence"/>
</dbReference>
<dbReference type="Pfam" id="PF00579">
    <property type="entry name" value="tRNA-synt_1b"/>
    <property type="match status" value="1"/>
</dbReference>
<comment type="subunit">
    <text evidence="8">Homodimer.</text>
</comment>
<proteinExistence type="inferred from homology"/>
<comment type="function">
    <text evidence="8">Catalyzes the attachment of tryptophan to tRNA(Trp).</text>
</comment>
<comment type="catalytic activity">
    <reaction evidence="7 8">
        <text>tRNA(Trp) + L-tryptophan + ATP = L-tryptophyl-tRNA(Trp) + AMP + diphosphate + H(+)</text>
        <dbReference type="Rhea" id="RHEA:24080"/>
        <dbReference type="Rhea" id="RHEA-COMP:9671"/>
        <dbReference type="Rhea" id="RHEA-COMP:9705"/>
        <dbReference type="ChEBI" id="CHEBI:15378"/>
        <dbReference type="ChEBI" id="CHEBI:30616"/>
        <dbReference type="ChEBI" id="CHEBI:33019"/>
        <dbReference type="ChEBI" id="CHEBI:57912"/>
        <dbReference type="ChEBI" id="CHEBI:78442"/>
        <dbReference type="ChEBI" id="CHEBI:78535"/>
        <dbReference type="ChEBI" id="CHEBI:456215"/>
        <dbReference type="EC" id="6.1.1.2"/>
    </reaction>
</comment>
<organism evidence="10 11">
    <name type="scientific">Sporosarcina limicola</name>
    <dbReference type="NCBI Taxonomy" id="34101"/>
    <lineage>
        <taxon>Bacteria</taxon>
        <taxon>Bacillati</taxon>
        <taxon>Bacillota</taxon>
        <taxon>Bacilli</taxon>
        <taxon>Bacillales</taxon>
        <taxon>Caryophanaceae</taxon>
        <taxon>Sporosarcina</taxon>
    </lineage>
</organism>
<evidence type="ECO:0000256" key="1">
    <source>
        <dbReference type="ARBA" id="ARBA00005594"/>
    </source>
</evidence>
<keyword evidence="11" id="KW-1185">Reference proteome</keyword>
<reference evidence="10" key="1">
    <citation type="submission" date="2020-10" db="EMBL/GenBank/DDBJ databases">
        <title>Genomic Encyclopedia of Type Strains, Phase IV (KMG-IV): sequencing the most valuable type-strain genomes for metagenomic binning, comparative biology and taxonomic classification.</title>
        <authorList>
            <person name="Goeker M."/>
        </authorList>
    </citation>
    <scope>NUCLEOTIDE SEQUENCE</scope>
    <source>
        <strain evidence="10">DSM 13886</strain>
    </source>
</reference>
<dbReference type="InterPro" id="IPR024109">
    <property type="entry name" value="Trp-tRNA-ligase_bac-type"/>
</dbReference>
<dbReference type="InterPro" id="IPR014729">
    <property type="entry name" value="Rossmann-like_a/b/a_fold"/>
</dbReference>
<feature type="binding site" evidence="8">
    <location>
        <position position="183"/>
    </location>
    <ligand>
        <name>ATP</name>
        <dbReference type="ChEBI" id="CHEBI:30616"/>
    </ligand>
</feature>
<dbReference type="FunFam" id="1.10.240.10:FF:000002">
    <property type="entry name" value="Tryptophan--tRNA ligase"/>
    <property type="match status" value="1"/>
</dbReference>
<keyword evidence="5 8" id="KW-0648">Protein biosynthesis</keyword>
<dbReference type="Gene3D" id="3.40.50.620">
    <property type="entry name" value="HUPs"/>
    <property type="match status" value="1"/>
</dbReference>
<evidence type="ECO:0000256" key="4">
    <source>
        <dbReference type="ARBA" id="ARBA00022840"/>
    </source>
</evidence>
<gene>
    <name evidence="8" type="primary">trpS</name>
    <name evidence="10" type="ORF">H4683_002161</name>
</gene>
<feature type="short sequence motif" description="'HIGH' region" evidence="8">
    <location>
        <begin position="10"/>
        <end position="18"/>
    </location>
</feature>
<dbReference type="GO" id="GO:0006436">
    <property type="term" value="P:tryptophanyl-tRNA aminoacylation"/>
    <property type="evidence" value="ECO:0007669"/>
    <property type="project" value="UniProtKB-UniRule"/>
</dbReference>
<dbReference type="PANTHER" id="PTHR43766">
    <property type="entry name" value="TRYPTOPHAN--TRNA LIGASE, MITOCHONDRIAL"/>
    <property type="match status" value="1"/>
</dbReference>
<evidence type="ECO:0000256" key="6">
    <source>
        <dbReference type="ARBA" id="ARBA00023146"/>
    </source>
</evidence>
<feature type="short sequence motif" description="'KMSKS' region" evidence="8">
    <location>
        <begin position="192"/>
        <end position="196"/>
    </location>
</feature>
<dbReference type="InterPro" id="IPR001412">
    <property type="entry name" value="aa-tRNA-synth_I_CS"/>
</dbReference>
<dbReference type="InterPro" id="IPR002305">
    <property type="entry name" value="aa-tRNA-synth_Ic"/>
</dbReference>
<keyword evidence="4 8" id="KW-0067">ATP-binding</keyword>
<protein>
    <recommendedName>
        <fullName evidence="8">Tryptophan--tRNA ligase</fullName>
        <ecNumber evidence="8">6.1.1.2</ecNumber>
    </recommendedName>
    <alternativeName>
        <fullName evidence="8">Tryptophanyl-tRNA synthetase</fullName>
        <shortName evidence="8">TrpRS</shortName>
    </alternativeName>
</protein>
<dbReference type="InterPro" id="IPR050203">
    <property type="entry name" value="Trp-tRNA_synthetase"/>
</dbReference>
<name>A0A927RF01_9BACL</name>
<dbReference type="PROSITE" id="PS00178">
    <property type="entry name" value="AA_TRNA_LIGASE_I"/>
    <property type="match status" value="1"/>
</dbReference>
<evidence type="ECO:0000256" key="2">
    <source>
        <dbReference type="ARBA" id="ARBA00022598"/>
    </source>
</evidence>
<dbReference type="Gene3D" id="1.10.240.10">
    <property type="entry name" value="Tyrosyl-Transfer RNA Synthetase"/>
    <property type="match status" value="1"/>
</dbReference>
<sequence>MKTIFSGVQPTGIVTLGNYIGAFRQFTELQHEYECLFCIVDQHAITVRQDPAELTKTIRSLAAIYIASGIDPEKALLFIQSEVPAHAQAGWMMQCIAYIGELERMTQFKDKSEGKDGVSSALLTYPPLMAADILLYNTAIVPVGDDQKQHVELTRDLAERFNSRYGEVLTIPEIRVPKNGARIKSLQDPLKKMSKSDPNKKGTILLLDSPKEIEKKIKSAVTDSDGVVKFDVKNKPGVSNLLTIESVLSGVSIDDLVVKYNGLGYGAFKAGVAETVIGHLSPIQDRYYELLESSVLDDILDEGAVRANSIASVTLGKMEAAMGLGRKR</sequence>
<dbReference type="GO" id="GO:0005829">
    <property type="term" value="C:cytosol"/>
    <property type="evidence" value="ECO:0007669"/>
    <property type="project" value="TreeGrafter"/>
</dbReference>
<evidence type="ECO:0000256" key="3">
    <source>
        <dbReference type="ARBA" id="ARBA00022741"/>
    </source>
</evidence>
<feature type="binding site" evidence="8">
    <location>
        <begin position="144"/>
        <end position="146"/>
    </location>
    <ligand>
        <name>ATP</name>
        <dbReference type="ChEBI" id="CHEBI:30616"/>
    </ligand>
</feature>
<dbReference type="PANTHER" id="PTHR43766:SF1">
    <property type="entry name" value="TRYPTOPHAN--TRNA LIGASE, MITOCHONDRIAL"/>
    <property type="match status" value="1"/>
</dbReference>
<evidence type="ECO:0000256" key="7">
    <source>
        <dbReference type="ARBA" id="ARBA00049929"/>
    </source>
</evidence>
<feature type="binding site" evidence="8">
    <location>
        <position position="132"/>
    </location>
    <ligand>
        <name>L-tryptophan</name>
        <dbReference type="ChEBI" id="CHEBI:57912"/>
    </ligand>
</feature>
<keyword evidence="6 8" id="KW-0030">Aminoacyl-tRNA synthetase</keyword>
<evidence type="ECO:0000256" key="8">
    <source>
        <dbReference type="HAMAP-Rule" id="MF_00140"/>
    </source>
</evidence>
<keyword evidence="8" id="KW-0963">Cytoplasm</keyword>
<dbReference type="GO" id="GO:0004830">
    <property type="term" value="F:tryptophan-tRNA ligase activity"/>
    <property type="evidence" value="ECO:0007669"/>
    <property type="project" value="UniProtKB-UniRule"/>
</dbReference>
<dbReference type="AlphaFoldDB" id="A0A927RF01"/>
<evidence type="ECO:0000313" key="11">
    <source>
        <dbReference type="Proteomes" id="UP000658225"/>
    </source>
</evidence>
<keyword evidence="2 8" id="KW-0436">Ligase</keyword>
<dbReference type="SUPFAM" id="SSF52374">
    <property type="entry name" value="Nucleotidylyl transferase"/>
    <property type="match status" value="1"/>
</dbReference>
<dbReference type="HAMAP" id="MF_00140_B">
    <property type="entry name" value="Trp_tRNA_synth_B"/>
    <property type="match status" value="1"/>
</dbReference>
<dbReference type="EC" id="6.1.1.2" evidence="8"/>
<evidence type="ECO:0000313" key="10">
    <source>
        <dbReference type="EMBL" id="MBE1555062.1"/>
    </source>
</evidence>
<keyword evidence="3 8" id="KW-0547">Nucleotide-binding</keyword>
<evidence type="ECO:0000256" key="5">
    <source>
        <dbReference type="ARBA" id="ARBA00022917"/>
    </source>
</evidence>
<dbReference type="CDD" id="cd00806">
    <property type="entry name" value="TrpRS_core"/>
    <property type="match status" value="1"/>
</dbReference>
<comment type="similarity">
    <text evidence="1 8 9">Belongs to the class-I aminoacyl-tRNA synthetase family.</text>
</comment>
<accession>A0A927RF01</accession>
<feature type="binding site" evidence="8">
    <location>
        <begin position="17"/>
        <end position="18"/>
    </location>
    <ligand>
        <name>ATP</name>
        <dbReference type="ChEBI" id="CHEBI:30616"/>
    </ligand>
</feature>
<dbReference type="NCBIfam" id="TIGR00233">
    <property type="entry name" value="trpS"/>
    <property type="match status" value="1"/>
</dbReference>
<feature type="binding site" evidence="8">
    <location>
        <begin position="192"/>
        <end position="196"/>
    </location>
    <ligand>
        <name>ATP</name>
        <dbReference type="ChEBI" id="CHEBI:30616"/>
    </ligand>
</feature>